<keyword evidence="3 7" id="KW-0819">tRNA processing</keyword>
<keyword evidence="2 7" id="KW-0436">Ligase</keyword>
<keyword evidence="1 7" id="KW-0963">Cytoplasm</keyword>
<evidence type="ECO:0000313" key="12">
    <source>
        <dbReference type="Proteomes" id="UP000320693"/>
    </source>
</evidence>
<dbReference type="SUPFAM" id="SSF82829">
    <property type="entry name" value="MesJ substrate recognition domain-like"/>
    <property type="match status" value="1"/>
</dbReference>
<dbReference type="InterPro" id="IPR015262">
    <property type="entry name" value="tRNA_Ile_lys_synt_subst-bd"/>
</dbReference>
<feature type="compositionally biased region" description="Basic and acidic residues" evidence="8">
    <location>
        <begin position="314"/>
        <end position="326"/>
    </location>
</feature>
<dbReference type="HAMAP" id="MF_01161">
    <property type="entry name" value="tRNA_Ile_lys_synt"/>
    <property type="match status" value="1"/>
</dbReference>
<name>A0ABQ0S5A9_9PSEU</name>
<protein>
    <recommendedName>
        <fullName evidence="7">tRNA(Ile)-lysidine synthase</fullName>
        <ecNumber evidence="7">6.3.4.19</ecNumber>
    </recommendedName>
    <alternativeName>
        <fullName evidence="7">tRNA(Ile)-2-lysyl-cytidine synthase</fullName>
    </alternativeName>
    <alternativeName>
        <fullName evidence="7">tRNA(Ile)-lysidine synthetase</fullName>
    </alternativeName>
</protein>
<dbReference type="InterPro" id="IPR014729">
    <property type="entry name" value="Rossmann-like_a/b/a_fold"/>
</dbReference>
<feature type="domain" description="tRNA(Ile)-lysidine synthase substrate-binding" evidence="10">
    <location>
        <begin position="331"/>
        <end position="396"/>
    </location>
</feature>
<evidence type="ECO:0000256" key="7">
    <source>
        <dbReference type="HAMAP-Rule" id="MF_01161"/>
    </source>
</evidence>
<gene>
    <name evidence="7" type="primary">tilS</name>
    <name evidence="11" type="ORF">PSA01_51340</name>
</gene>
<evidence type="ECO:0000256" key="4">
    <source>
        <dbReference type="ARBA" id="ARBA00022741"/>
    </source>
</evidence>
<evidence type="ECO:0000259" key="10">
    <source>
        <dbReference type="Pfam" id="PF09179"/>
    </source>
</evidence>
<dbReference type="EC" id="6.3.4.19" evidence="7"/>
<comment type="subcellular location">
    <subcellularLocation>
        <location evidence="7">Cytoplasm</location>
    </subcellularLocation>
</comment>
<evidence type="ECO:0000259" key="9">
    <source>
        <dbReference type="Pfam" id="PF01171"/>
    </source>
</evidence>
<evidence type="ECO:0000313" key="11">
    <source>
        <dbReference type="EMBL" id="GEC28105.1"/>
    </source>
</evidence>
<feature type="domain" description="tRNA(Ile)-lysidine/2-thiocytidine synthase N-terminal" evidence="9">
    <location>
        <begin position="30"/>
        <end position="199"/>
    </location>
</feature>
<sequence length="408" mass="42407">MSAPAVRRVRAAVHEALDLLDDDARRAPPLVGCSGGADSSALVHAVRAVVDGPVHALVVDHGLQDGSAERSAALAAALCGAGVDAVVRRVRVAGPGGTEAAARRARRAALLAARPHPSSVVLLGHTLDDQAETVLLGLARGSGARSLAGMRRWSAPWLRPLLELRRADTVAACAELGLPVWADPHNADPRFTRVRVRREVLPLLEEVLGGGVARALARTAAQLGDDDEALTEAAARLRLLAEPSGPTGPTGSAEPTGPAGAPDRRAGPAGSPDRDDPGTAGPWPATPGDLPDPAPPAQPGDLGDSRTVLATSTEHPEPPAEGHRDPVAPPLDTAALAAAPAAVRRRVLREWLTGHGVRALTDEQLRRADDLVGRWRGQGGPTLGGGLELVRARGRLVLRHRRWGRDRA</sequence>
<dbReference type="PANTHER" id="PTHR43033">
    <property type="entry name" value="TRNA(ILE)-LYSIDINE SYNTHASE-RELATED"/>
    <property type="match status" value="1"/>
</dbReference>
<evidence type="ECO:0000256" key="6">
    <source>
        <dbReference type="ARBA" id="ARBA00048539"/>
    </source>
</evidence>
<evidence type="ECO:0000256" key="8">
    <source>
        <dbReference type="SAM" id="MobiDB-lite"/>
    </source>
</evidence>
<dbReference type="Gene3D" id="3.40.50.620">
    <property type="entry name" value="HUPs"/>
    <property type="match status" value="1"/>
</dbReference>
<evidence type="ECO:0000256" key="2">
    <source>
        <dbReference type="ARBA" id="ARBA00022598"/>
    </source>
</evidence>
<comment type="function">
    <text evidence="7">Ligates lysine onto the cytidine present at position 34 of the AUA codon-specific tRNA(Ile) that contains the anticodon CAU, in an ATP-dependent manner. Cytidine is converted to lysidine, thus changing the amino acid specificity of the tRNA from methionine to isoleucine.</text>
</comment>
<keyword evidence="12" id="KW-1185">Reference proteome</keyword>
<dbReference type="Pfam" id="PF01171">
    <property type="entry name" value="ATP_bind_3"/>
    <property type="match status" value="1"/>
</dbReference>
<accession>A0ABQ0S5A9</accession>
<feature type="compositionally biased region" description="Low complexity" evidence="8">
    <location>
        <begin position="278"/>
        <end position="288"/>
    </location>
</feature>
<evidence type="ECO:0000256" key="5">
    <source>
        <dbReference type="ARBA" id="ARBA00022840"/>
    </source>
</evidence>
<comment type="domain">
    <text evidence="7">The N-terminal region contains the highly conserved SGGXDS motif, predicted to be a P-loop motif involved in ATP binding.</text>
</comment>
<organism evidence="11 12">
    <name type="scientific">Pseudonocardia saturnea</name>
    <dbReference type="NCBI Taxonomy" id="33909"/>
    <lineage>
        <taxon>Bacteria</taxon>
        <taxon>Bacillati</taxon>
        <taxon>Actinomycetota</taxon>
        <taxon>Actinomycetes</taxon>
        <taxon>Pseudonocardiales</taxon>
        <taxon>Pseudonocardiaceae</taxon>
        <taxon>Pseudonocardia</taxon>
    </lineage>
</organism>
<dbReference type="Pfam" id="PF09179">
    <property type="entry name" value="TilS"/>
    <property type="match status" value="1"/>
</dbReference>
<feature type="region of interest" description="Disordered" evidence="8">
    <location>
        <begin position="311"/>
        <end position="330"/>
    </location>
</feature>
<comment type="caution">
    <text evidence="11">The sequence shown here is derived from an EMBL/GenBank/DDBJ whole genome shotgun (WGS) entry which is preliminary data.</text>
</comment>
<dbReference type="NCBIfam" id="TIGR02432">
    <property type="entry name" value="lysidine_TilS_N"/>
    <property type="match status" value="1"/>
</dbReference>
<comment type="catalytic activity">
    <reaction evidence="6 7">
        <text>cytidine(34) in tRNA(Ile2) + L-lysine + ATP = lysidine(34) in tRNA(Ile2) + AMP + diphosphate + H(+)</text>
        <dbReference type="Rhea" id="RHEA:43744"/>
        <dbReference type="Rhea" id="RHEA-COMP:10625"/>
        <dbReference type="Rhea" id="RHEA-COMP:10670"/>
        <dbReference type="ChEBI" id="CHEBI:15378"/>
        <dbReference type="ChEBI" id="CHEBI:30616"/>
        <dbReference type="ChEBI" id="CHEBI:32551"/>
        <dbReference type="ChEBI" id="CHEBI:33019"/>
        <dbReference type="ChEBI" id="CHEBI:82748"/>
        <dbReference type="ChEBI" id="CHEBI:83665"/>
        <dbReference type="ChEBI" id="CHEBI:456215"/>
        <dbReference type="EC" id="6.3.4.19"/>
    </reaction>
</comment>
<dbReference type="InterPro" id="IPR011063">
    <property type="entry name" value="TilS/TtcA_N"/>
</dbReference>
<dbReference type="EMBL" id="BJNH01000070">
    <property type="protein sequence ID" value="GEC28105.1"/>
    <property type="molecule type" value="Genomic_DNA"/>
</dbReference>
<dbReference type="PANTHER" id="PTHR43033:SF1">
    <property type="entry name" value="TRNA(ILE)-LYSIDINE SYNTHASE-RELATED"/>
    <property type="match status" value="1"/>
</dbReference>
<dbReference type="InterPro" id="IPR012094">
    <property type="entry name" value="tRNA_Ile_lys_synt"/>
</dbReference>
<feature type="compositionally biased region" description="Basic and acidic residues" evidence="8">
    <location>
        <begin position="262"/>
        <end position="277"/>
    </location>
</feature>
<reference evidence="11 12" key="1">
    <citation type="submission" date="2019-06" db="EMBL/GenBank/DDBJ databases">
        <title>Whole genome shotgun sequence of Pseudonocardia saturnea NBRC 14499.</title>
        <authorList>
            <person name="Hosoyama A."/>
            <person name="Uohara A."/>
            <person name="Ohji S."/>
            <person name="Ichikawa N."/>
        </authorList>
    </citation>
    <scope>NUCLEOTIDE SEQUENCE [LARGE SCALE GENOMIC DNA]</scope>
    <source>
        <strain evidence="11 12">NBRC 14499</strain>
    </source>
</reference>
<comment type="similarity">
    <text evidence="7">Belongs to the tRNA(Ile)-lysidine synthase family.</text>
</comment>
<keyword evidence="5 7" id="KW-0067">ATP-binding</keyword>
<dbReference type="Proteomes" id="UP000320693">
    <property type="component" value="Unassembled WGS sequence"/>
</dbReference>
<feature type="binding site" evidence="7">
    <location>
        <begin position="34"/>
        <end position="39"/>
    </location>
    <ligand>
        <name>ATP</name>
        <dbReference type="ChEBI" id="CHEBI:30616"/>
    </ligand>
</feature>
<proteinExistence type="inferred from homology"/>
<keyword evidence="4 7" id="KW-0547">Nucleotide-binding</keyword>
<dbReference type="SUPFAM" id="SSF52402">
    <property type="entry name" value="Adenine nucleotide alpha hydrolases-like"/>
    <property type="match status" value="1"/>
</dbReference>
<evidence type="ECO:0000256" key="3">
    <source>
        <dbReference type="ARBA" id="ARBA00022694"/>
    </source>
</evidence>
<feature type="region of interest" description="Disordered" evidence="8">
    <location>
        <begin position="241"/>
        <end position="306"/>
    </location>
</feature>
<dbReference type="CDD" id="cd01992">
    <property type="entry name" value="TilS_N"/>
    <property type="match status" value="1"/>
</dbReference>
<evidence type="ECO:0000256" key="1">
    <source>
        <dbReference type="ARBA" id="ARBA00022490"/>
    </source>
</evidence>
<dbReference type="RefSeq" id="WP_085913283.1">
    <property type="nucleotide sequence ID" value="NZ_BJNH01000070.1"/>
</dbReference>
<dbReference type="InterPro" id="IPR012795">
    <property type="entry name" value="tRNA_Ile_lys_synt_N"/>
</dbReference>